<reference evidence="1 2" key="1">
    <citation type="journal article" date="2003" name="Proc. Natl. Acad. Sci. U.S.A.">
        <title>Complete genome sequence of the marine planctomycete Pirellula sp. strain 1.</title>
        <authorList>
            <person name="Gloeckner F.O."/>
            <person name="Kube M."/>
            <person name="Bauer M."/>
            <person name="Teeling H."/>
            <person name="Lombardot T."/>
            <person name="Ludwig W."/>
            <person name="Gade D."/>
            <person name="Beck A."/>
            <person name="Borzym K."/>
            <person name="Heitmann K."/>
            <person name="Rabus R."/>
            <person name="Schlesner H."/>
            <person name="Amann R."/>
            <person name="Reinhardt R."/>
        </authorList>
    </citation>
    <scope>NUCLEOTIDE SEQUENCE [LARGE SCALE GENOMIC DNA]</scope>
    <source>
        <strain evidence="2">DSM 10527 / NCIMB 13988 / SH1</strain>
    </source>
</reference>
<dbReference type="Proteomes" id="UP000001025">
    <property type="component" value="Chromosome"/>
</dbReference>
<name>Q7URP8_RHOBA</name>
<dbReference type="EMBL" id="BX294142">
    <property type="protein sequence ID" value="CAD74290.1"/>
    <property type="molecule type" value="Genomic_DNA"/>
</dbReference>
<accession>Q7URP8</accession>
<keyword evidence="2" id="KW-1185">Reference proteome</keyword>
<dbReference type="EnsemblBacteria" id="CAD74290">
    <property type="protein sequence ID" value="CAD74290"/>
    <property type="gene ID" value="RB5522"/>
</dbReference>
<organism evidence="1 2">
    <name type="scientific">Rhodopirellula baltica (strain DSM 10527 / NCIMB 13988 / SH1)</name>
    <dbReference type="NCBI Taxonomy" id="243090"/>
    <lineage>
        <taxon>Bacteria</taxon>
        <taxon>Pseudomonadati</taxon>
        <taxon>Planctomycetota</taxon>
        <taxon>Planctomycetia</taxon>
        <taxon>Pirellulales</taxon>
        <taxon>Pirellulaceae</taxon>
        <taxon>Rhodopirellula</taxon>
    </lineage>
</organism>
<protein>
    <submittedName>
        <fullName evidence="1">Uncharacterized protein</fullName>
    </submittedName>
</protein>
<sequence>MRLTEPNSACECAAFMSTDETIEPKPLNRPFRNLTLGRFSVSMTGGACGRVAQGRSGRSHRSQIVQPDPIHETSGLAWGSFQCTLGRMLSPSGGHCASRSVGRVPFLPIPPLQNVSTHDAH</sequence>
<dbReference type="HOGENOM" id="CLU_2036163_0_0_0"/>
<evidence type="ECO:0000313" key="2">
    <source>
        <dbReference type="Proteomes" id="UP000001025"/>
    </source>
</evidence>
<dbReference type="AlphaFoldDB" id="Q7URP8"/>
<proteinExistence type="predicted"/>
<dbReference type="STRING" id="243090.RB5522"/>
<gene>
    <name evidence="1" type="ordered locus">RB5522</name>
</gene>
<dbReference type="KEGG" id="rba:RB5522"/>
<dbReference type="InParanoid" id="Q7URP8"/>
<evidence type="ECO:0000313" key="1">
    <source>
        <dbReference type="EMBL" id="CAD74290.1"/>
    </source>
</evidence>